<feature type="compositionally biased region" description="Low complexity" evidence="1">
    <location>
        <begin position="383"/>
        <end position="396"/>
    </location>
</feature>
<feature type="compositionally biased region" description="Polar residues" evidence="1">
    <location>
        <begin position="208"/>
        <end position="227"/>
    </location>
</feature>
<accession>A0A9P4HYW0</accession>
<keyword evidence="2" id="KW-0472">Membrane</keyword>
<dbReference type="AlphaFoldDB" id="A0A9P4HYW0"/>
<feature type="compositionally biased region" description="Gly residues" evidence="1">
    <location>
        <begin position="186"/>
        <end position="206"/>
    </location>
</feature>
<evidence type="ECO:0000313" key="4">
    <source>
        <dbReference type="Proteomes" id="UP000799776"/>
    </source>
</evidence>
<feature type="compositionally biased region" description="Pro residues" evidence="1">
    <location>
        <begin position="329"/>
        <end position="338"/>
    </location>
</feature>
<feature type="compositionally biased region" description="Basic and acidic residues" evidence="1">
    <location>
        <begin position="467"/>
        <end position="478"/>
    </location>
</feature>
<feature type="compositionally biased region" description="Pro residues" evidence="1">
    <location>
        <begin position="265"/>
        <end position="283"/>
    </location>
</feature>
<feature type="region of interest" description="Disordered" evidence="1">
    <location>
        <begin position="1"/>
        <end position="23"/>
    </location>
</feature>
<keyword evidence="2" id="KW-0812">Transmembrane</keyword>
<sequence>MAPLLLDNPDKDNTGQPSTTNTAAYTAMHNAASPSPSSSPTPAPSATTLPVWEIVLIVIAIILPIAIFILIIAHLHRRNRRNATHSDQESAHLQREPFERIRASLPQPARLPNTLGRPLHANPLPPPAPAVRRPPTGPQIPMPIRSEASVLASEMASEMGSEASTVYPPPTRRGPPPGAFVRGRGRGAGRAIGREAGSGAGNGVGRGQSTVDDSRSMTTTTLQQPARSRTPRGHESGSGSGNGLQQMLLPRTYIPLQDDSKSSPAAPPAAPRAPRPRPTPPPRSSKSGGTGSGTEPPQRQLLPQTYTESQDHARLFPAAAAVSRMPLTRPTPPPPPTTPKSRGTGSESDPYQQEYQHQLLQPKTYTPPPQTSRSHGTGSGREPQQPQQQQPQLLQPNTYIPPEDRPRPSPASAQRPKPPPPLPPSSPPAPSSPHPPPSPHSPTTSTSSWSTNSENIAADRANTLRQLEGKTPTRREKPVVAIPTPLFPGPESLSTGYQDTELSRDPWAEEVRRNFERGRGRGR</sequence>
<feature type="region of interest" description="Disordered" evidence="1">
    <location>
        <begin position="157"/>
        <end position="505"/>
    </location>
</feature>
<evidence type="ECO:0000313" key="3">
    <source>
        <dbReference type="EMBL" id="KAF2090438.1"/>
    </source>
</evidence>
<dbReference type="EMBL" id="ML978713">
    <property type="protein sequence ID" value="KAF2090438.1"/>
    <property type="molecule type" value="Genomic_DNA"/>
</dbReference>
<feature type="compositionally biased region" description="Polar residues" evidence="1">
    <location>
        <begin position="340"/>
        <end position="364"/>
    </location>
</feature>
<feature type="transmembrane region" description="Helical" evidence="2">
    <location>
        <begin position="54"/>
        <end position="75"/>
    </location>
</feature>
<keyword evidence="2" id="KW-1133">Transmembrane helix</keyword>
<evidence type="ECO:0000256" key="1">
    <source>
        <dbReference type="SAM" id="MobiDB-lite"/>
    </source>
</evidence>
<gene>
    <name evidence="3" type="ORF">K490DRAFT_63318</name>
</gene>
<evidence type="ECO:0000256" key="2">
    <source>
        <dbReference type="SAM" id="Phobius"/>
    </source>
</evidence>
<feature type="compositionally biased region" description="Polar residues" evidence="1">
    <location>
        <begin position="14"/>
        <end position="23"/>
    </location>
</feature>
<feature type="region of interest" description="Disordered" evidence="1">
    <location>
        <begin position="118"/>
        <end position="139"/>
    </location>
</feature>
<dbReference type="Proteomes" id="UP000799776">
    <property type="component" value="Unassembled WGS sequence"/>
</dbReference>
<name>A0A9P4HYW0_9PEZI</name>
<comment type="caution">
    <text evidence="3">The sequence shown here is derived from an EMBL/GenBank/DDBJ whole genome shotgun (WGS) entry which is preliminary data.</text>
</comment>
<organism evidence="3 4">
    <name type="scientific">Saccharata proteae CBS 121410</name>
    <dbReference type="NCBI Taxonomy" id="1314787"/>
    <lineage>
        <taxon>Eukaryota</taxon>
        <taxon>Fungi</taxon>
        <taxon>Dikarya</taxon>
        <taxon>Ascomycota</taxon>
        <taxon>Pezizomycotina</taxon>
        <taxon>Dothideomycetes</taxon>
        <taxon>Dothideomycetes incertae sedis</taxon>
        <taxon>Botryosphaeriales</taxon>
        <taxon>Saccharataceae</taxon>
        <taxon>Saccharata</taxon>
    </lineage>
</organism>
<keyword evidence="4" id="KW-1185">Reference proteome</keyword>
<reference evidence="3" key="1">
    <citation type="journal article" date="2020" name="Stud. Mycol.">
        <title>101 Dothideomycetes genomes: a test case for predicting lifestyles and emergence of pathogens.</title>
        <authorList>
            <person name="Haridas S."/>
            <person name="Albert R."/>
            <person name="Binder M."/>
            <person name="Bloem J."/>
            <person name="Labutti K."/>
            <person name="Salamov A."/>
            <person name="Andreopoulos B."/>
            <person name="Baker S."/>
            <person name="Barry K."/>
            <person name="Bills G."/>
            <person name="Bluhm B."/>
            <person name="Cannon C."/>
            <person name="Castanera R."/>
            <person name="Culley D."/>
            <person name="Daum C."/>
            <person name="Ezra D."/>
            <person name="Gonzalez J."/>
            <person name="Henrissat B."/>
            <person name="Kuo A."/>
            <person name="Liang C."/>
            <person name="Lipzen A."/>
            <person name="Lutzoni F."/>
            <person name="Magnuson J."/>
            <person name="Mondo S."/>
            <person name="Nolan M."/>
            <person name="Ohm R."/>
            <person name="Pangilinan J."/>
            <person name="Park H.-J."/>
            <person name="Ramirez L."/>
            <person name="Alfaro M."/>
            <person name="Sun H."/>
            <person name="Tritt A."/>
            <person name="Yoshinaga Y."/>
            <person name="Zwiers L.-H."/>
            <person name="Turgeon B."/>
            <person name="Goodwin S."/>
            <person name="Spatafora J."/>
            <person name="Crous P."/>
            <person name="Grigoriev I."/>
        </authorList>
    </citation>
    <scope>NUCLEOTIDE SEQUENCE</scope>
    <source>
        <strain evidence="3">CBS 121410</strain>
    </source>
</reference>
<protein>
    <submittedName>
        <fullName evidence="3">Uncharacterized protein</fullName>
    </submittedName>
</protein>
<proteinExistence type="predicted"/>
<feature type="compositionally biased region" description="Pro residues" evidence="1">
    <location>
        <begin position="167"/>
        <end position="178"/>
    </location>
</feature>
<feature type="compositionally biased region" description="Pro residues" evidence="1">
    <location>
        <begin position="416"/>
        <end position="440"/>
    </location>
</feature>